<evidence type="ECO:0000313" key="2">
    <source>
        <dbReference type="Proteomes" id="UP000073492"/>
    </source>
</evidence>
<keyword evidence="2" id="KW-1185">Reference proteome</keyword>
<gene>
    <name evidence="1" type="ORF">AC579_6590</name>
</gene>
<evidence type="ECO:0000313" key="1">
    <source>
        <dbReference type="EMBL" id="KXT11532.1"/>
    </source>
</evidence>
<proteinExistence type="predicted"/>
<dbReference type="Proteomes" id="UP000073492">
    <property type="component" value="Unassembled WGS sequence"/>
</dbReference>
<organism evidence="1 2">
    <name type="scientific">Pseudocercospora musae</name>
    <dbReference type="NCBI Taxonomy" id="113226"/>
    <lineage>
        <taxon>Eukaryota</taxon>
        <taxon>Fungi</taxon>
        <taxon>Dikarya</taxon>
        <taxon>Ascomycota</taxon>
        <taxon>Pezizomycotina</taxon>
        <taxon>Dothideomycetes</taxon>
        <taxon>Dothideomycetidae</taxon>
        <taxon>Mycosphaerellales</taxon>
        <taxon>Mycosphaerellaceae</taxon>
        <taxon>Pseudocercospora</taxon>
    </lineage>
</organism>
<dbReference type="EMBL" id="LFZO01000195">
    <property type="protein sequence ID" value="KXT11532.1"/>
    <property type="molecule type" value="Genomic_DNA"/>
</dbReference>
<comment type="caution">
    <text evidence="1">The sequence shown here is derived from an EMBL/GenBank/DDBJ whole genome shotgun (WGS) entry which is preliminary data.</text>
</comment>
<sequence length="73" mass="8212">MATSLNQKRLAFQPPNRALAFTNHMDIAMPVTWIIVPLEHLSTGAAQSPIMFSPSHIQGMSIQILEKCKWCYV</sequence>
<reference evidence="1 2" key="1">
    <citation type="submission" date="2015-07" db="EMBL/GenBank/DDBJ databases">
        <title>Comparative genomics of the Sigatoka disease complex on banana suggests a link between parallel evolutionary changes in Pseudocercospora fijiensis and Pseudocercospora eumusae and increased virulence on the banana host.</title>
        <authorList>
            <person name="Chang T.-C."/>
            <person name="Salvucci A."/>
            <person name="Crous P.W."/>
            <person name="Stergiopoulos I."/>
        </authorList>
    </citation>
    <scope>NUCLEOTIDE SEQUENCE [LARGE SCALE GENOMIC DNA]</scope>
    <source>
        <strain evidence="1 2">CBS 116634</strain>
    </source>
</reference>
<name>A0A139IAG7_9PEZI</name>
<protein>
    <submittedName>
        <fullName evidence="1">Uncharacterized protein</fullName>
    </submittedName>
</protein>
<dbReference type="AlphaFoldDB" id="A0A139IAG7"/>
<accession>A0A139IAG7</accession>